<proteinExistence type="predicted"/>
<keyword evidence="12" id="KW-1262">Eukaryotic host gene expression shutoff by virus</keyword>
<dbReference type="GO" id="GO:0039657">
    <property type="term" value="P:symbiont-mediated suppression of host gene expression"/>
    <property type="evidence" value="ECO:0007669"/>
    <property type="project" value="UniProtKB-KW"/>
</dbReference>
<protein>
    <submittedName>
        <fullName evidence="15">100K protein</fullName>
    </submittedName>
</protein>
<evidence type="ECO:0000256" key="14">
    <source>
        <dbReference type="SAM" id="MobiDB-lite"/>
    </source>
</evidence>
<keyword evidence="11" id="KW-1035">Host cytoplasm</keyword>
<dbReference type="Pfam" id="PF02438">
    <property type="entry name" value="Adeno_100"/>
    <property type="match status" value="1"/>
</dbReference>
<keyword evidence="1" id="KW-0813">Transport</keyword>
<evidence type="ECO:0000256" key="7">
    <source>
        <dbReference type="ARBA" id="ARBA00022884"/>
    </source>
</evidence>
<feature type="region of interest" description="Disordered" evidence="14">
    <location>
        <begin position="617"/>
        <end position="698"/>
    </location>
</feature>
<evidence type="ECO:0000256" key="6">
    <source>
        <dbReference type="ARBA" id="ARBA00022809"/>
    </source>
</evidence>
<evidence type="ECO:0000256" key="10">
    <source>
        <dbReference type="ARBA" id="ARBA00023186"/>
    </source>
</evidence>
<keyword evidence="6" id="KW-1193">Eukaryotic host translation shutoff by virus</keyword>
<evidence type="ECO:0000256" key="2">
    <source>
        <dbReference type="ARBA" id="ARBA00022481"/>
    </source>
</evidence>
<keyword evidence="10" id="KW-0143">Chaperone</keyword>
<organism evidence="15 16">
    <name type="scientific">Psittacine adenovirus 3</name>
    <dbReference type="NCBI Taxonomy" id="1580497"/>
    <lineage>
        <taxon>Viruses</taxon>
        <taxon>Varidnaviria</taxon>
        <taxon>Bamfordvirae</taxon>
        <taxon>Preplasmiviricota</taxon>
        <taxon>Polisuviricotina</taxon>
        <taxon>Pharingeaviricetes</taxon>
        <taxon>Rowavirales</taxon>
        <taxon>Adenoviridae</taxon>
        <taxon>Barthadenovirus</taxon>
        <taxon>Barthadenovirus amazonae</taxon>
        <taxon>Psittacine atadenovirus A</taxon>
    </lineage>
</organism>
<evidence type="ECO:0000256" key="3">
    <source>
        <dbReference type="ARBA" id="ARBA00022553"/>
    </source>
</evidence>
<keyword evidence="9" id="KW-1190">Host gene expression shutoff by virus</keyword>
<keyword evidence="7" id="KW-0694">RNA-binding</keyword>
<keyword evidence="2" id="KW-0488">Methylation</keyword>
<evidence type="ECO:0000256" key="13">
    <source>
        <dbReference type="ARBA" id="ARBA00023325"/>
    </source>
</evidence>
<keyword evidence="13" id="KW-1075">Inhibition of eukaryotic host translation factors by virus</keyword>
<dbReference type="EMBL" id="MN025529">
    <property type="protein sequence ID" value="QEJ80735.1"/>
    <property type="molecule type" value="Genomic_DNA"/>
</dbReference>
<evidence type="ECO:0000256" key="5">
    <source>
        <dbReference type="ARBA" id="ARBA00022586"/>
    </source>
</evidence>
<keyword evidence="3" id="KW-0597">Phosphoprotein</keyword>
<feature type="compositionally biased region" description="Basic residues" evidence="14">
    <location>
        <begin position="673"/>
        <end position="687"/>
    </location>
</feature>
<dbReference type="GO" id="GO:0003723">
    <property type="term" value="F:RNA binding"/>
    <property type="evidence" value="ECO:0007669"/>
    <property type="project" value="UniProtKB-KW"/>
</dbReference>
<feature type="compositionally biased region" description="Basic and acidic residues" evidence="14">
    <location>
        <begin position="656"/>
        <end position="666"/>
    </location>
</feature>
<evidence type="ECO:0000313" key="16">
    <source>
        <dbReference type="Proteomes" id="UP000323261"/>
    </source>
</evidence>
<evidence type="ECO:0000256" key="8">
    <source>
        <dbReference type="ARBA" id="ARBA00022921"/>
    </source>
</evidence>
<dbReference type="InterPro" id="IPR003381">
    <property type="entry name" value="L4"/>
</dbReference>
<keyword evidence="8" id="KW-0426">Late protein</keyword>
<dbReference type="GO" id="GO:0039704">
    <property type="term" value="P:viral translational shunt"/>
    <property type="evidence" value="ECO:0007669"/>
    <property type="project" value="InterPro"/>
</dbReference>
<keyword evidence="5" id="KW-1155">Translational shunt</keyword>
<sequence length="698" mass="78542">MSKASCKCNSASSAVILPPECSFLDLLDRAISLYFRAPERHTHMEESGASTGRVPEDTLTKHLARQAKIMKTILGEELDADDVTQLGEKLAAALFTPKERKADGDPDPRLNYFPPFLTPECLALHFPFFLNLPIPMSCKANRSGTPILESFWETSTLPCELPDPGECNWNDSLGNVLPIAELKNNQKLALLEEDGSRVSWFKAKASAQSTFAFPCTALPAPLQKLLIEILVGKPQEPNSAERYEAAISDTLLAQVCGDEDPERVRKRLLNAVTTSTCLECMKKLFMRPDVIKNIQESLHYTFHHGFVKMIHLLTNCNLSEFVTYHGLTHRNRLNNCELHNQLLDLDRDDYMCDCIYLFLLLTWQTAMDIWQQTLDENTLKGVRRALTGDLPNILLCSSASAAAKRIADLVFPDVMVEAFCANLPDFINQAQLSNFRTFICMKSGVPQSMCPMLPSDMVPIAFEEAHPVLWPHVLLMRLSAFLLNHGCYRQRVERPQVSTCLCECNLCSPHRMPCYNPRLLEEIFTINKFEFQSPPDNTGKTKVIKLSPQTFANAYLQKFNPTDYFFDRVTLYVNEKDRFRGELSAAVIKNEKLLALLRETQVRREIELVKRGGGVYLDPDTGEPLSVQVADSQDGEVSPPEALQAPEAGTADGEGEERSVPGHDGKAVPFRRGMSKQRRERRVRRAGTGRWDQGQPTM</sequence>
<dbReference type="GO" id="GO:0039606">
    <property type="term" value="P:symbiont-mediated suppression of host translation initiation"/>
    <property type="evidence" value="ECO:0007669"/>
    <property type="project" value="UniProtKB-KW"/>
</dbReference>
<keyword evidence="4" id="KW-0945">Host-virus interaction</keyword>
<accession>A0A5C0PX80</accession>
<evidence type="ECO:0000256" key="9">
    <source>
        <dbReference type="ARBA" id="ARBA00022995"/>
    </source>
</evidence>
<evidence type="ECO:0000256" key="4">
    <source>
        <dbReference type="ARBA" id="ARBA00022581"/>
    </source>
</evidence>
<reference evidence="15 16" key="1">
    <citation type="journal article" date="2019" name="Viruses">
        <title>Faecal Virome Analysis of Wild Animals from Brazil.</title>
        <authorList>
            <person name="Duarte M.A."/>
            <person name="Silva J.M.F."/>
            <person name="Brito C.R."/>
            <person name="Teixeira D.S."/>
            <person name="Melo F.L."/>
            <person name="Ribeiro B.M."/>
            <person name="Nagata T."/>
            <person name="Campos F.S."/>
        </authorList>
    </citation>
    <scope>NUCLEOTIDE SEQUENCE [LARGE SCALE GENOMIC DNA]</scope>
    <source>
        <strain evidence="15">BR_DF</strain>
    </source>
</reference>
<evidence type="ECO:0000256" key="12">
    <source>
        <dbReference type="ARBA" id="ARBA00023247"/>
    </source>
</evidence>
<gene>
    <name evidence="15" type="ORF">PAV19gp15</name>
</gene>
<evidence type="ECO:0000313" key="15">
    <source>
        <dbReference type="EMBL" id="QEJ80735.1"/>
    </source>
</evidence>
<name>A0A5C0PX80_9ADEN</name>
<dbReference type="Proteomes" id="UP000323261">
    <property type="component" value="Segment"/>
</dbReference>
<evidence type="ECO:0000256" key="11">
    <source>
        <dbReference type="ARBA" id="ARBA00023200"/>
    </source>
</evidence>
<evidence type="ECO:0000256" key="1">
    <source>
        <dbReference type="ARBA" id="ARBA00022448"/>
    </source>
</evidence>